<evidence type="ECO:0000256" key="1">
    <source>
        <dbReference type="SAM" id="MobiDB-lite"/>
    </source>
</evidence>
<proteinExistence type="predicted"/>
<evidence type="ECO:0000313" key="2">
    <source>
        <dbReference type="EMBL" id="GAA5012881.1"/>
    </source>
</evidence>
<feature type="region of interest" description="Disordered" evidence="1">
    <location>
        <begin position="57"/>
        <end position="76"/>
    </location>
</feature>
<keyword evidence="3" id="KW-1185">Reference proteome</keyword>
<protein>
    <submittedName>
        <fullName evidence="2">Uncharacterized protein</fullName>
    </submittedName>
</protein>
<gene>
    <name evidence="2" type="ORF">GCM10023257_70740</name>
</gene>
<dbReference type="EMBL" id="BAABIV010000037">
    <property type="protein sequence ID" value="GAA5012881.1"/>
    <property type="molecule type" value="Genomic_DNA"/>
</dbReference>
<evidence type="ECO:0000313" key="3">
    <source>
        <dbReference type="Proteomes" id="UP001500610"/>
    </source>
</evidence>
<accession>A0ABP9IYE0</accession>
<feature type="compositionally biased region" description="Basic and acidic residues" evidence="1">
    <location>
        <begin position="60"/>
        <end position="70"/>
    </location>
</feature>
<reference evidence="3" key="1">
    <citation type="journal article" date="2019" name="Int. J. Syst. Evol. Microbiol.">
        <title>The Global Catalogue of Microorganisms (GCM) 10K type strain sequencing project: providing services to taxonomists for standard genome sequencing and annotation.</title>
        <authorList>
            <consortium name="The Broad Institute Genomics Platform"/>
            <consortium name="The Broad Institute Genome Sequencing Center for Infectious Disease"/>
            <person name="Wu L."/>
            <person name="Ma J."/>
        </authorList>
    </citation>
    <scope>NUCLEOTIDE SEQUENCE [LARGE SCALE GENOMIC DNA]</scope>
    <source>
        <strain evidence="3">JCM 17657</strain>
    </source>
</reference>
<comment type="caution">
    <text evidence="2">The sequence shown here is derived from an EMBL/GenBank/DDBJ whole genome shotgun (WGS) entry which is preliminary data.</text>
</comment>
<sequence>MPGPDGTTAAAAVSVAADAVPGTAVSTDPASAPASSTVVSLPPLFNVFLNLIPPLKSARHRESSGARAESKALSTG</sequence>
<name>A0ABP9IYE0_9ACTN</name>
<dbReference type="Proteomes" id="UP001500610">
    <property type="component" value="Unassembled WGS sequence"/>
</dbReference>
<organism evidence="2 3">
    <name type="scientific">Streptomyces hyderabadensis</name>
    <dbReference type="NCBI Taxonomy" id="598549"/>
    <lineage>
        <taxon>Bacteria</taxon>
        <taxon>Bacillati</taxon>
        <taxon>Actinomycetota</taxon>
        <taxon>Actinomycetes</taxon>
        <taxon>Kitasatosporales</taxon>
        <taxon>Streptomycetaceae</taxon>
        <taxon>Streptomyces</taxon>
    </lineage>
</organism>